<comment type="caution">
    <text evidence="2">The sequence shown here is derived from an EMBL/GenBank/DDBJ whole genome shotgun (WGS) entry which is preliminary data.</text>
</comment>
<accession>A0ABS3U3C7</accession>
<evidence type="ECO:0000313" key="3">
    <source>
        <dbReference type="Proteomes" id="UP000681341"/>
    </source>
</evidence>
<feature type="signal peptide" evidence="1">
    <location>
        <begin position="1"/>
        <end position="24"/>
    </location>
</feature>
<keyword evidence="1" id="KW-0732">Signal</keyword>
<organism evidence="2 3">
    <name type="scientific">Glycomyces niveus</name>
    <dbReference type="NCBI Taxonomy" id="2820287"/>
    <lineage>
        <taxon>Bacteria</taxon>
        <taxon>Bacillati</taxon>
        <taxon>Actinomycetota</taxon>
        <taxon>Actinomycetes</taxon>
        <taxon>Glycomycetales</taxon>
        <taxon>Glycomycetaceae</taxon>
        <taxon>Glycomyces</taxon>
    </lineage>
</organism>
<proteinExistence type="predicted"/>
<name>A0ABS3U3C7_9ACTN</name>
<evidence type="ECO:0000313" key="2">
    <source>
        <dbReference type="EMBL" id="MBO3733275.1"/>
    </source>
</evidence>
<evidence type="ECO:0000256" key="1">
    <source>
        <dbReference type="SAM" id="SignalP"/>
    </source>
</evidence>
<protein>
    <recommendedName>
        <fullName evidence="4">DUF5004 domain-containing protein</fullName>
    </recommendedName>
</protein>
<dbReference type="PROSITE" id="PS51257">
    <property type="entry name" value="PROKAR_LIPOPROTEIN"/>
    <property type="match status" value="1"/>
</dbReference>
<keyword evidence="3" id="KW-1185">Reference proteome</keyword>
<dbReference type="Proteomes" id="UP000681341">
    <property type="component" value="Unassembled WGS sequence"/>
</dbReference>
<gene>
    <name evidence="2" type="ORF">J5V16_10610</name>
</gene>
<evidence type="ECO:0008006" key="4">
    <source>
        <dbReference type="Google" id="ProtNLM"/>
    </source>
</evidence>
<sequence length="148" mass="15487">MRKPLLIAAAVIALAGLSACGPEASDGHVSPTVTNGAGEIVSETPSAEVDPVLEAAAGTWEADYEDVGPHGSTLTINEDGTATLRSFASQTGDFEGQVFLSEGDPQRFEGTEPESGTYIEVELVFDQEADTLTLTYPSEGGTYVHHRS</sequence>
<dbReference type="EMBL" id="JAGFNP010000005">
    <property type="protein sequence ID" value="MBO3733275.1"/>
    <property type="molecule type" value="Genomic_DNA"/>
</dbReference>
<feature type="chain" id="PRO_5047211873" description="DUF5004 domain-containing protein" evidence="1">
    <location>
        <begin position="25"/>
        <end position="148"/>
    </location>
</feature>
<dbReference type="RefSeq" id="WP_208496200.1">
    <property type="nucleotide sequence ID" value="NZ_JAGFNP010000005.1"/>
</dbReference>
<reference evidence="2 3" key="1">
    <citation type="submission" date="2021-03" db="EMBL/GenBank/DDBJ databases">
        <title>Glycomyces sp. nov., a novel actinomycete isolated from soil.</title>
        <authorList>
            <person name="Yang X."/>
            <person name="Xu X."/>
        </authorList>
    </citation>
    <scope>NUCLEOTIDE SEQUENCE [LARGE SCALE GENOMIC DNA]</scope>
    <source>
        <strain evidence="2 3">NEAU-S30</strain>
    </source>
</reference>